<evidence type="ECO:0000313" key="3">
    <source>
        <dbReference type="Proteomes" id="UP000314294"/>
    </source>
</evidence>
<feature type="region of interest" description="Disordered" evidence="1">
    <location>
        <begin position="116"/>
        <end position="139"/>
    </location>
</feature>
<proteinExistence type="predicted"/>
<keyword evidence="3" id="KW-1185">Reference proteome</keyword>
<sequence length="375" mass="39624">MSLRTTSYDATTRLCFFTWCCSLTTKRGLRNSLVQNLPTSSTQWPVSVGGHRTREGSGLLSGALRPGTHLLVLPELGLDGDGDLVVLQFPAVEQLLQEVAFSGLLADQVGGHGGGVRDAGLAEERGKREGTDDEGLGTENRRLYGETVPLNTWSQEKPEPTSVPGLASVTGGGAYLEGQQADERGEALRGHEADAVAGVAHAAEHRHHEQHDVGHDVHVQLLHHAWDASQGRYCEEGGGGGGQTRQRHVSNVRWIQANASMAPSCLVQSAMAASQGSTRSRKLLMVSSVAILLSTPTQRAAMWRTAVYGCCRQVNRWGRGLSSAAMAPAITSSTCSELTSSCAAASPRSSCSCLSGAANGHAGVRGRNIGERQKA</sequence>
<dbReference type="AlphaFoldDB" id="A0A4Z2F9R3"/>
<comment type="caution">
    <text evidence="2">The sequence shown here is derived from an EMBL/GenBank/DDBJ whole genome shotgun (WGS) entry which is preliminary data.</text>
</comment>
<protein>
    <submittedName>
        <fullName evidence="2">Uncharacterized protein</fullName>
    </submittedName>
</protein>
<feature type="compositionally biased region" description="Basic and acidic residues" evidence="1">
    <location>
        <begin position="120"/>
        <end position="130"/>
    </location>
</feature>
<dbReference type="Proteomes" id="UP000314294">
    <property type="component" value="Unassembled WGS sequence"/>
</dbReference>
<gene>
    <name evidence="2" type="ORF">EYF80_052234</name>
</gene>
<organism evidence="2 3">
    <name type="scientific">Liparis tanakae</name>
    <name type="common">Tanaka's snailfish</name>
    <dbReference type="NCBI Taxonomy" id="230148"/>
    <lineage>
        <taxon>Eukaryota</taxon>
        <taxon>Metazoa</taxon>
        <taxon>Chordata</taxon>
        <taxon>Craniata</taxon>
        <taxon>Vertebrata</taxon>
        <taxon>Euteleostomi</taxon>
        <taxon>Actinopterygii</taxon>
        <taxon>Neopterygii</taxon>
        <taxon>Teleostei</taxon>
        <taxon>Neoteleostei</taxon>
        <taxon>Acanthomorphata</taxon>
        <taxon>Eupercaria</taxon>
        <taxon>Perciformes</taxon>
        <taxon>Cottioidei</taxon>
        <taxon>Cottales</taxon>
        <taxon>Liparidae</taxon>
        <taxon>Liparis</taxon>
    </lineage>
</organism>
<evidence type="ECO:0000256" key="1">
    <source>
        <dbReference type="SAM" id="MobiDB-lite"/>
    </source>
</evidence>
<reference evidence="2 3" key="1">
    <citation type="submission" date="2019-03" db="EMBL/GenBank/DDBJ databases">
        <title>First draft genome of Liparis tanakae, snailfish: a comprehensive survey of snailfish specific genes.</title>
        <authorList>
            <person name="Kim W."/>
            <person name="Song I."/>
            <person name="Jeong J.-H."/>
            <person name="Kim D."/>
            <person name="Kim S."/>
            <person name="Ryu S."/>
            <person name="Song J.Y."/>
            <person name="Lee S.K."/>
        </authorList>
    </citation>
    <scope>NUCLEOTIDE SEQUENCE [LARGE SCALE GENOMIC DNA]</scope>
    <source>
        <tissue evidence="2">Muscle</tissue>
    </source>
</reference>
<dbReference type="EMBL" id="SRLO01001466">
    <property type="protein sequence ID" value="TNN37593.1"/>
    <property type="molecule type" value="Genomic_DNA"/>
</dbReference>
<accession>A0A4Z2F9R3</accession>
<evidence type="ECO:0000313" key="2">
    <source>
        <dbReference type="EMBL" id="TNN37593.1"/>
    </source>
</evidence>
<name>A0A4Z2F9R3_9TELE</name>